<reference evidence="2 3" key="1">
    <citation type="submission" date="2022-06" db="EMBL/GenBank/DDBJ databases">
        <title>Actinoplanes abujensis sp. nov., isolated from Nigerian arid soil.</title>
        <authorList>
            <person name="Ding P."/>
        </authorList>
    </citation>
    <scope>NUCLEOTIDE SEQUENCE [LARGE SCALE GENOMIC DNA]</scope>
    <source>
        <strain evidence="3">TRM88002</strain>
    </source>
</reference>
<protein>
    <recommendedName>
        <fullName evidence="1">DUF6924 domain-containing protein</fullName>
    </recommendedName>
</protein>
<feature type="domain" description="DUF6924" evidence="1">
    <location>
        <begin position="69"/>
        <end position="205"/>
    </location>
</feature>
<evidence type="ECO:0000313" key="3">
    <source>
        <dbReference type="Proteomes" id="UP001523216"/>
    </source>
</evidence>
<organism evidence="2 3">
    <name type="scientific">Paractinoplanes hotanensis</name>
    <dbReference type="NCBI Taxonomy" id="2906497"/>
    <lineage>
        <taxon>Bacteria</taxon>
        <taxon>Bacillati</taxon>
        <taxon>Actinomycetota</taxon>
        <taxon>Actinomycetes</taxon>
        <taxon>Micromonosporales</taxon>
        <taxon>Micromonosporaceae</taxon>
        <taxon>Paractinoplanes</taxon>
    </lineage>
</organism>
<dbReference type="RefSeq" id="WP_251803304.1">
    <property type="nucleotide sequence ID" value="NZ_JAMQOL010000062.1"/>
</dbReference>
<dbReference type="Proteomes" id="UP001523216">
    <property type="component" value="Unassembled WGS sequence"/>
</dbReference>
<accession>A0ABT0YC18</accession>
<keyword evidence="3" id="KW-1185">Reference proteome</keyword>
<dbReference type="EMBL" id="JAMQOL010000062">
    <property type="protein sequence ID" value="MCM4083603.1"/>
    <property type="molecule type" value="Genomic_DNA"/>
</dbReference>
<evidence type="ECO:0000259" key="1">
    <source>
        <dbReference type="Pfam" id="PF21962"/>
    </source>
</evidence>
<dbReference type="InterPro" id="IPR053832">
    <property type="entry name" value="DUF6924"/>
</dbReference>
<name>A0ABT0YC18_9ACTN</name>
<evidence type="ECO:0000313" key="2">
    <source>
        <dbReference type="EMBL" id="MCM4083603.1"/>
    </source>
</evidence>
<gene>
    <name evidence="2" type="ORF">LXN57_39250</name>
</gene>
<sequence length="207" mass="22024">MVVRTRDTCPNPRVAIKRGTPSAAIRTEDGVVREEFTFSRICLNSLAPAIVSDSVRLLPGLNERKNFGAVVVRTDYSDEAAWRAFREMVRFGNDAARSPLLVDDSAWADATVDEVLAVGGGRNGLDVVFVADRAALADPEHALLVVAVAGGRRAGARPEAATERAFRIVPAWVTVLEDSLAIGAVELADYAEAAAQDSAGVFRGFAA</sequence>
<comment type="caution">
    <text evidence="2">The sequence shown here is derived from an EMBL/GenBank/DDBJ whole genome shotgun (WGS) entry which is preliminary data.</text>
</comment>
<proteinExistence type="predicted"/>
<dbReference type="Pfam" id="PF21962">
    <property type="entry name" value="DUF6924"/>
    <property type="match status" value="1"/>
</dbReference>